<dbReference type="EMBL" id="SRYE01000001">
    <property type="protein sequence ID" value="TGY63443.1"/>
    <property type="molecule type" value="Genomic_DNA"/>
</dbReference>
<dbReference type="OrthoDB" id="9803529at2"/>
<dbReference type="InterPro" id="IPR000825">
    <property type="entry name" value="SUF_FeS_clus_asmbl_SufBD_core"/>
</dbReference>
<dbReference type="PANTHER" id="PTHR43575">
    <property type="entry name" value="PROTEIN ABCI7, CHLOROPLASTIC"/>
    <property type="match status" value="1"/>
</dbReference>
<evidence type="ECO:0000259" key="1">
    <source>
        <dbReference type="Pfam" id="PF01458"/>
    </source>
</evidence>
<dbReference type="InterPro" id="IPR037284">
    <property type="entry name" value="SUF_FeS_clus_asmbl_SufBD_sf"/>
</dbReference>
<dbReference type="Pfam" id="PF01458">
    <property type="entry name" value="SUFBD_core"/>
    <property type="match status" value="1"/>
</dbReference>
<dbReference type="PANTHER" id="PTHR43575:SF1">
    <property type="entry name" value="PROTEIN ABCI7, CHLOROPLASTIC"/>
    <property type="match status" value="1"/>
</dbReference>
<reference evidence="2 3" key="1">
    <citation type="submission" date="2019-04" db="EMBL/GenBank/DDBJ databases">
        <title>Microbes associate with the intestines of laboratory mice.</title>
        <authorList>
            <person name="Navarre W."/>
            <person name="Wong E."/>
            <person name="Huang K."/>
            <person name="Tropini C."/>
            <person name="Ng K."/>
            <person name="Yu B."/>
        </authorList>
    </citation>
    <scope>NUCLEOTIDE SEQUENCE [LARGE SCALE GENOMIC DNA]</scope>
    <source>
        <strain evidence="2 3">NM07_P-09</strain>
    </source>
</reference>
<dbReference type="Proteomes" id="UP000310263">
    <property type="component" value="Unassembled WGS sequence"/>
</dbReference>
<keyword evidence="3" id="KW-1185">Reference proteome</keyword>
<evidence type="ECO:0000313" key="3">
    <source>
        <dbReference type="Proteomes" id="UP000310263"/>
    </source>
</evidence>
<evidence type="ECO:0000313" key="2">
    <source>
        <dbReference type="EMBL" id="TGY63443.1"/>
    </source>
</evidence>
<gene>
    <name evidence="2" type="ORF">E5334_02815</name>
</gene>
<dbReference type="RefSeq" id="WP_136012069.1">
    <property type="nucleotide sequence ID" value="NZ_SRYE01000001.1"/>
</dbReference>
<protein>
    <submittedName>
        <fullName evidence="2">SufD family Fe-S cluster assembly protein</fullName>
    </submittedName>
</protein>
<dbReference type="SUPFAM" id="SSF101960">
    <property type="entry name" value="Stabilizer of iron transporter SufD"/>
    <property type="match status" value="1"/>
</dbReference>
<comment type="caution">
    <text evidence="2">The sequence shown here is derived from an EMBL/GenBank/DDBJ whole genome shotgun (WGS) entry which is preliminary data.</text>
</comment>
<accession>A0A4S2F6U7</accession>
<sequence>MADATVAQLTSVDPAPAQTWNWLKINSGTLEVPLSDALASMDGHQLAQLADTQVPPEAQGLLLGVGTQATGWIDGDATSRQVVRVGAGETLDEPVTILCEAAQGDRVQTTVVLEEDSSCQIVALALGKETDKGTSGQALRIVAEPGAKATVYLLIAQGDNQQHIDGVGALLGEDATLDIHHYILGSQSSATGVFVDLVGQNASLNATLSYVGRANQTVDMAYQVLHHGRRTSTLIGANGVLLGNAHKTLRATIDLSRGCKGAEGTETETVLLAGDQVVNKTLPTILCSEDDVAGNHGATIGSLSAEQAFYLACRGLSAADANDLMAEAIVDAAAAALPPQASEAVIAWAQDNLGDEGAENARAAAQLAREF</sequence>
<dbReference type="AlphaFoldDB" id="A0A4S2F6U7"/>
<feature type="domain" description="SUF system FeS cluster assembly SufBD core" evidence="1">
    <location>
        <begin position="107"/>
        <end position="328"/>
    </location>
</feature>
<proteinExistence type="predicted"/>
<dbReference type="InterPro" id="IPR055346">
    <property type="entry name" value="Fe-S_cluster_assembly_SufBD"/>
</dbReference>
<dbReference type="GO" id="GO:0016226">
    <property type="term" value="P:iron-sulfur cluster assembly"/>
    <property type="evidence" value="ECO:0007669"/>
    <property type="project" value="InterPro"/>
</dbReference>
<organism evidence="2 3">
    <name type="scientific">Muricaecibacterium torontonense</name>
    <dbReference type="NCBI Taxonomy" id="3032871"/>
    <lineage>
        <taxon>Bacteria</taxon>
        <taxon>Bacillati</taxon>
        <taxon>Actinomycetota</taxon>
        <taxon>Coriobacteriia</taxon>
        <taxon>Coriobacteriales</taxon>
        <taxon>Atopobiaceae</taxon>
        <taxon>Muricaecibacterium</taxon>
    </lineage>
</organism>
<name>A0A4S2F6U7_9ACTN</name>